<dbReference type="AlphaFoldDB" id="A0A2M6WZX9"/>
<organism evidence="7 8">
    <name type="scientific">Candidatus Andersenbacteria bacterium CG10_big_fil_rev_8_21_14_0_10_54_11</name>
    <dbReference type="NCBI Taxonomy" id="1974485"/>
    <lineage>
        <taxon>Bacteria</taxon>
        <taxon>Candidatus Anderseniibacteriota</taxon>
    </lineage>
</organism>
<gene>
    <name evidence="7" type="ORF">COT71_01220</name>
</gene>
<sequence>MKNRTAASELTISSVYAWALIAVLASSFMALFFSLQAGVFLVLFIAVAWWAWREPEDAFLLLLILSPLFLMLKITQTIGTATLIKDVLIITLFIRLFAMPFLRQKLPYRRNVLFSPILGLGAWTLLMLLRADVLILGILRARDIGLYVLLYFAVLFLPQTVAVQLRRIRWLTISLFVVLILGVFQWFFAVDSAVLRFDPMRQVWIPRLSSLFAHPSIFGHYLVTAAALCGAILIAGRGRVRLLAGVLGISLLPFIYVTYSRAVWLGLAAAGATMGAAWLWWLARQRVRIRWLAAGAAVAAIAAATVLAGLIIFTPVGIFLRSAFDPTYGSNEERLDFAARLIAPMTPAEALTGRGLGDVLTQNFREVSVGAIDLAAGSSRTVKVAKDQTLVDNQWLKTFVEMGLAGLLLYSWLFWRVGANALRLLLRTPAGGAAIPRIIGLWGIGFLTAFVLQGFFIDVWDVYPTNMFFWIIAALVSAVQTPISDSSTIA</sequence>
<feature type="transmembrane region" description="Helical" evidence="5">
    <location>
        <begin position="295"/>
        <end position="320"/>
    </location>
</feature>
<feature type="transmembrane region" description="Helical" evidence="5">
    <location>
        <begin position="463"/>
        <end position="483"/>
    </location>
</feature>
<feature type="transmembrane region" description="Helical" evidence="5">
    <location>
        <begin position="84"/>
        <end position="102"/>
    </location>
</feature>
<accession>A0A2M6WZX9</accession>
<evidence type="ECO:0000256" key="2">
    <source>
        <dbReference type="ARBA" id="ARBA00022692"/>
    </source>
</evidence>
<comment type="caution">
    <text evidence="7">The sequence shown here is derived from an EMBL/GenBank/DDBJ whole genome shotgun (WGS) entry which is preliminary data.</text>
</comment>
<feature type="transmembrane region" description="Helical" evidence="5">
    <location>
        <begin position="59"/>
        <end position="78"/>
    </location>
</feature>
<feature type="domain" description="O-antigen ligase-related" evidence="6">
    <location>
        <begin position="252"/>
        <end position="410"/>
    </location>
</feature>
<feature type="transmembrane region" description="Helical" evidence="5">
    <location>
        <begin position="170"/>
        <end position="188"/>
    </location>
</feature>
<feature type="transmembrane region" description="Helical" evidence="5">
    <location>
        <begin position="438"/>
        <end position="457"/>
    </location>
</feature>
<feature type="transmembrane region" description="Helical" evidence="5">
    <location>
        <begin position="404"/>
        <end position="426"/>
    </location>
</feature>
<reference evidence="8" key="1">
    <citation type="submission" date="2017-09" db="EMBL/GenBank/DDBJ databases">
        <title>Depth-based differentiation of microbial function through sediment-hosted aquifers and enrichment of novel symbionts in the deep terrestrial subsurface.</title>
        <authorList>
            <person name="Probst A.J."/>
            <person name="Ladd B."/>
            <person name="Jarett J.K."/>
            <person name="Geller-Mcgrath D.E."/>
            <person name="Sieber C.M.K."/>
            <person name="Emerson J.B."/>
            <person name="Anantharaman K."/>
            <person name="Thomas B.C."/>
            <person name="Malmstrom R."/>
            <person name="Stieglmeier M."/>
            <person name="Klingl A."/>
            <person name="Woyke T."/>
            <person name="Ryan C.M."/>
            <person name="Banfield J.F."/>
        </authorList>
    </citation>
    <scope>NUCLEOTIDE SEQUENCE [LARGE SCALE GENOMIC DNA]</scope>
</reference>
<evidence type="ECO:0000313" key="7">
    <source>
        <dbReference type="EMBL" id="PIT98339.1"/>
    </source>
</evidence>
<dbReference type="Pfam" id="PF04932">
    <property type="entry name" value="Wzy_C"/>
    <property type="match status" value="1"/>
</dbReference>
<dbReference type="InterPro" id="IPR051533">
    <property type="entry name" value="WaaL-like"/>
</dbReference>
<dbReference type="PANTHER" id="PTHR37422:SF13">
    <property type="entry name" value="LIPOPOLYSACCHARIDE BIOSYNTHESIS PROTEIN PA4999-RELATED"/>
    <property type="match status" value="1"/>
</dbReference>
<keyword evidence="3 5" id="KW-1133">Transmembrane helix</keyword>
<name>A0A2M6WZX9_9BACT</name>
<keyword evidence="4 5" id="KW-0472">Membrane</keyword>
<dbReference type="EMBL" id="PEZP01000014">
    <property type="protein sequence ID" value="PIT98339.1"/>
    <property type="molecule type" value="Genomic_DNA"/>
</dbReference>
<feature type="transmembrane region" description="Helical" evidence="5">
    <location>
        <begin position="7"/>
        <end position="25"/>
    </location>
</feature>
<evidence type="ECO:0000256" key="5">
    <source>
        <dbReference type="SAM" id="Phobius"/>
    </source>
</evidence>
<dbReference type="Proteomes" id="UP000230731">
    <property type="component" value="Unassembled WGS sequence"/>
</dbReference>
<dbReference type="InterPro" id="IPR007016">
    <property type="entry name" value="O-antigen_ligase-rel_domated"/>
</dbReference>
<feature type="transmembrane region" description="Helical" evidence="5">
    <location>
        <begin position="208"/>
        <end position="233"/>
    </location>
</feature>
<comment type="subcellular location">
    <subcellularLocation>
        <location evidence="1">Membrane</location>
        <topology evidence="1">Multi-pass membrane protein</topology>
    </subcellularLocation>
</comment>
<dbReference type="GO" id="GO:0016020">
    <property type="term" value="C:membrane"/>
    <property type="evidence" value="ECO:0007669"/>
    <property type="project" value="UniProtKB-SubCell"/>
</dbReference>
<feature type="transmembrane region" description="Helical" evidence="5">
    <location>
        <begin position="31"/>
        <end position="52"/>
    </location>
</feature>
<feature type="transmembrane region" description="Helical" evidence="5">
    <location>
        <begin position="144"/>
        <end position="163"/>
    </location>
</feature>
<protein>
    <recommendedName>
        <fullName evidence="6">O-antigen ligase-related domain-containing protein</fullName>
    </recommendedName>
</protein>
<evidence type="ECO:0000313" key="8">
    <source>
        <dbReference type="Proteomes" id="UP000230731"/>
    </source>
</evidence>
<keyword evidence="2 5" id="KW-0812">Transmembrane</keyword>
<feature type="transmembrane region" description="Helical" evidence="5">
    <location>
        <begin position="263"/>
        <end position="283"/>
    </location>
</feature>
<proteinExistence type="predicted"/>
<evidence type="ECO:0000256" key="1">
    <source>
        <dbReference type="ARBA" id="ARBA00004141"/>
    </source>
</evidence>
<evidence type="ECO:0000256" key="4">
    <source>
        <dbReference type="ARBA" id="ARBA00023136"/>
    </source>
</evidence>
<feature type="transmembrane region" description="Helical" evidence="5">
    <location>
        <begin position="240"/>
        <end position="257"/>
    </location>
</feature>
<evidence type="ECO:0000256" key="3">
    <source>
        <dbReference type="ARBA" id="ARBA00022989"/>
    </source>
</evidence>
<feature type="transmembrane region" description="Helical" evidence="5">
    <location>
        <begin position="114"/>
        <end position="138"/>
    </location>
</feature>
<evidence type="ECO:0000259" key="6">
    <source>
        <dbReference type="Pfam" id="PF04932"/>
    </source>
</evidence>
<dbReference type="PANTHER" id="PTHR37422">
    <property type="entry name" value="TEICHURONIC ACID BIOSYNTHESIS PROTEIN TUAE"/>
    <property type="match status" value="1"/>
</dbReference>